<feature type="compositionally biased region" description="Basic and acidic residues" evidence="1">
    <location>
        <begin position="201"/>
        <end position="211"/>
    </location>
</feature>
<dbReference type="SUPFAM" id="SSF68906">
    <property type="entry name" value="SAP domain"/>
    <property type="match status" value="1"/>
</dbReference>
<feature type="region of interest" description="Disordered" evidence="1">
    <location>
        <begin position="33"/>
        <end position="78"/>
    </location>
</feature>
<accession>A0A481ZC79</accession>
<dbReference type="Gene3D" id="1.10.720.30">
    <property type="entry name" value="SAP domain"/>
    <property type="match status" value="1"/>
</dbReference>
<proteinExistence type="predicted"/>
<dbReference type="InterPro" id="IPR036361">
    <property type="entry name" value="SAP_dom_sf"/>
</dbReference>
<name>A0A481ZC79_9VIRU</name>
<feature type="domain" description="SAP" evidence="2">
    <location>
        <begin position="5"/>
        <end position="39"/>
    </location>
</feature>
<feature type="region of interest" description="Disordered" evidence="1">
    <location>
        <begin position="167"/>
        <end position="223"/>
    </location>
</feature>
<evidence type="ECO:0000259" key="2">
    <source>
        <dbReference type="PROSITE" id="PS50800"/>
    </source>
</evidence>
<protein>
    <submittedName>
        <fullName evidence="3">SAP domain protein</fullName>
    </submittedName>
</protein>
<dbReference type="SMART" id="SM00513">
    <property type="entry name" value="SAP"/>
    <property type="match status" value="1"/>
</dbReference>
<evidence type="ECO:0000256" key="1">
    <source>
        <dbReference type="SAM" id="MobiDB-lite"/>
    </source>
</evidence>
<feature type="compositionally biased region" description="Basic and acidic residues" evidence="1">
    <location>
        <begin position="33"/>
        <end position="42"/>
    </location>
</feature>
<gene>
    <name evidence="3" type="ORF">LCPAC304_06180</name>
</gene>
<dbReference type="Pfam" id="PF02037">
    <property type="entry name" value="SAP"/>
    <property type="match status" value="1"/>
</dbReference>
<reference evidence="3" key="1">
    <citation type="journal article" date="2019" name="MBio">
        <title>Virus Genomes from Deep Sea Sediments Expand the Ocean Megavirome and Support Independent Origins of Viral Gigantism.</title>
        <authorList>
            <person name="Backstrom D."/>
            <person name="Yutin N."/>
            <person name="Jorgensen S.L."/>
            <person name="Dharamshi J."/>
            <person name="Homa F."/>
            <person name="Zaremba-Niedwiedzka K."/>
            <person name="Spang A."/>
            <person name="Wolf Y.I."/>
            <person name="Koonin E.V."/>
            <person name="Ettema T.J."/>
        </authorList>
    </citation>
    <scope>NUCLEOTIDE SEQUENCE</scope>
</reference>
<sequence length="401" mass="44915">MSKAIDEMTVKELKEELRKLDLKVGGNKSVLKDRLAAAREEGSSTQRKTSPKKKKSPTGTPVQKATGFPVGIQEEGEDGQTYEVVTTKAGKRWRKCSATTATCTLAATESSRELELKKLTIPKLKERLERLGVNLTELRAKVRAGRKGPARKGSPPNKKEYIAAIIEKEGSRKKTPSPKRSPKKTPPSSKRKIAPKRKPDKGKERVKDKPITKPKRKADSKSAMSIELRGWTVVGELQEAFHFLKTFDQSQLMDRLKDAQETTKKQQFAGIVRLEADAGCERNCGAQALVVRMTHEEYPIEPLYNKRKFLIGVNVGSKPTGPIRADVSILQYLIVADLDALYRFIQDVDTMDQLLTRERPNSIQIFANPPIKAPKLMNVRLPKDKATNTFIGLYMSPLQKK</sequence>
<dbReference type="InterPro" id="IPR003034">
    <property type="entry name" value="SAP_dom"/>
</dbReference>
<feature type="compositionally biased region" description="Basic residues" evidence="1">
    <location>
        <begin position="173"/>
        <end position="200"/>
    </location>
</feature>
<dbReference type="EMBL" id="MK500571">
    <property type="protein sequence ID" value="QBK92271.1"/>
    <property type="molecule type" value="Genomic_DNA"/>
</dbReference>
<dbReference type="PROSITE" id="PS50800">
    <property type="entry name" value="SAP"/>
    <property type="match status" value="1"/>
</dbReference>
<organism evidence="3">
    <name type="scientific">Pithovirus LCPAC304</name>
    <dbReference type="NCBI Taxonomy" id="2506594"/>
    <lineage>
        <taxon>Viruses</taxon>
        <taxon>Pithoviruses</taxon>
    </lineage>
</organism>
<evidence type="ECO:0000313" key="3">
    <source>
        <dbReference type="EMBL" id="QBK92271.1"/>
    </source>
</evidence>